<reference evidence="1 2" key="1">
    <citation type="submission" date="2019-03" db="EMBL/GenBank/DDBJ databases">
        <title>Complete Genome Sequence of Allofrancisella frigidaquae Strain SYSU 10HL1970 Isolated from Water-Cooling Systems in China.</title>
        <authorList>
            <person name="Ohrman C."/>
            <person name="Uneklint I."/>
            <person name="Sjodin A."/>
        </authorList>
    </citation>
    <scope>NUCLEOTIDE SEQUENCE [LARGE SCALE GENOMIC DNA]</scope>
    <source>
        <strain evidence="1 2">SYSU 10HL1970</strain>
    </source>
</reference>
<proteinExistence type="predicted"/>
<accession>A0A6M3HVN7</accession>
<dbReference type="EMBL" id="CP038017">
    <property type="protein sequence ID" value="QIV93846.1"/>
    <property type="molecule type" value="Genomic_DNA"/>
</dbReference>
<dbReference type="InterPro" id="IPR011004">
    <property type="entry name" value="Trimer_LpxA-like_sf"/>
</dbReference>
<name>A0A6M3HVN7_9GAMM</name>
<dbReference type="InterPro" id="IPR001451">
    <property type="entry name" value="Hexapep"/>
</dbReference>
<dbReference type="InterPro" id="IPR047324">
    <property type="entry name" value="LbH_gamma_CA-like"/>
</dbReference>
<sequence length="179" mass="19335">MSRCIRAFNGKYPEIVESAYIDESAAVIGDVVIKAEASIWPQVSVRGDLLKITIGKCSNVQDCSTLHTTEYPKDSGEGYDLKIGDYVTIGHGVVLHGCHIGNNSLIGMGAIVLDGAIVGENVLVGAGSLVPPGKQLESGYMYLGSPVKKIRQLSEKEKQDIIENANHYVTIKNRYKAEI</sequence>
<keyword evidence="2" id="KW-1185">Reference proteome</keyword>
<dbReference type="PANTHER" id="PTHR13061">
    <property type="entry name" value="DYNACTIN SUBUNIT P25"/>
    <property type="match status" value="1"/>
</dbReference>
<organism evidence="1 2">
    <name type="scientific">Allofrancisella frigidaquae</name>
    <dbReference type="NCBI Taxonomy" id="1085644"/>
    <lineage>
        <taxon>Bacteria</taxon>
        <taxon>Pseudomonadati</taxon>
        <taxon>Pseudomonadota</taxon>
        <taxon>Gammaproteobacteria</taxon>
        <taxon>Thiotrichales</taxon>
        <taxon>Francisellaceae</taxon>
        <taxon>Allofrancisella</taxon>
    </lineage>
</organism>
<dbReference type="PANTHER" id="PTHR13061:SF56">
    <property type="entry name" value="PROTEIN YRDA"/>
    <property type="match status" value="1"/>
</dbReference>
<protein>
    <submittedName>
        <fullName evidence="1">Gamma carbonic anhydrase family protein</fullName>
    </submittedName>
</protein>
<dbReference type="CDD" id="cd04645">
    <property type="entry name" value="LbH_gamma_CA_like"/>
    <property type="match status" value="1"/>
</dbReference>
<dbReference type="Pfam" id="PF00132">
    <property type="entry name" value="Hexapep"/>
    <property type="match status" value="1"/>
</dbReference>
<dbReference type="Gene3D" id="2.160.10.10">
    <property type="entry name" value="Hexapeptide repeat proteins"/>
    <property type="match status" value="1"/>
</dbReference>
<dbReference type="KEGG" id="afri:E3E15_00105"/>
<evidence type="ECO:0000313" key="1">
    <source>
        <dbReference type="EMBL" id="QIV93846.1"/>
    </source>
</evidence>
<dbReference type="InterPro" id="IPR050484">
    <property type="entry name" value="Transf_Hexapept/Carb_Anhydrase"/>
</dbReference>
<dbReference type="RefSeq" id="WP_035720601.1">
    <property type="nucleotide sequence ID" value="NZ_CP038017.1"/>
</dbReference>
<dbReference type="AlphaFoldDB" id="A0A6M3HVN7"/>
<gene>
    <name evidence="1" type="ORF">E3E15_00105</name>
</gene>
<evidence type="ECO:0000313" key="2">
    <source>
        <dbReference type="Proteomes" id="UP000503320"/>
    </source>
</evidence>
<dbReference type="SUPFAM" id="SSF51161">
    <property type="entry name" value="Trimeric LpxA-like enzymes"/>
    <property type="match status" value="1"/>
</dbReference>
<dbReference type="Proteomes" id="UP000503320">
    <property type="component" value="Chromosome"/>
</dbReference>